<evidence type="ECO:0000313" key="1">
    <source>
        <dbReference type="EMBL" id="KAF0024341.1"/>
    </source>
</evidence>
<dbReference type="EMBL" id="VEVO01000021">
    <property type="protein sequence ID" value="KAF0024341.1"/>
    <property type="molecule type" value="Genomic_DNA"/>
</dbReference>
<name>A0A6A4RZC2_SCOMX</name>
<reference evidence="1 2" key="1">
    <citation type="submission" date="2019-06" db="EMBL/GenBank/DDBJ databases">
        <title>Draft genomes of female and male turbot (Scophthalmus maximus).</title>
        <authorList>
            <person name="Xu H."/>
            <person name="Xu X.-W."/>
            <person name="Shao C."/>
            <person name="Chen S."/>
        </authorList>
    </citation>
    <scope>NUCLEOTIDE SEQUENCE [LARGE SCALE GENOMIC DNA]</scope>
    <source>
        <strain evidence="1">Ysfricsl-2016a</strain>
        <tissue evidence="1">Blood</tissue>
    </source>
</reference>
<protein>
    <submittedName>
        <fullName evidence="1">Uncharacterized protein</fullName>
    </submittedName>
</protein>
<organism evidence="1 2">
    <name type="scientific">Scophthalmus maximus</name>
    <name type="common">Turbot</name>
    <name type="synonym">Psetta maxima</name>
    <dbReference type="NCBI Taxonomy" id="52904"/>
    <lineage>
        <taxon>Eukaryota</taxon>
        <taxon>Metazoa</taxon>
        <taxon>Chordata</taxon>
        <taxon>Craniata</taxon>
        <taxon>Vertebrata</taxon>
        <taxon>Euteleostomi</taxon>
        <taxon>Actinopterygii</taxon>
        <taxon>Neopterygii</taxon>
        <taxon>Teleostei</taxon>
        <taxon>Neoteleostei</taxon>
        <taxon>Acanthomorphata</taxon>
        <taxon>Carangaria</taxon>
        <taxon>Pleuronectiformes</taxon>
        <taxon>Pleuronectoidei</taxon>
        <taxon>Scophthalmidae</taxon>
        <taxon>Scophthalmus</taxon>
    </lineage>
</organism>
<comment type="caution">
    <text evidence="1">The sequence shown here is derived from an EMBL/GenBank/DDBJ whole genome shotgun (WGS) entry which is preliminary data.</text>
</comment>
<accession>A0A6A4RZC2</accession>
<dbReference type="Proteomes" id="UP000438429">
    <property type="component" value="Unassembled WGS sequence"/>
</dbReference>
<evidence type="ECO:0000313" key="2">
    <source>
        <dbReference type="Proteomes" id="UP000438429"/>
    </source>
</evidence>
<dbReference type="AlphaFoldDB" id="A0A6A4RZC2"/>
<sequence length="135" mass="15219">MDQRQQQQRKVSEEHKCETGRCVPAQLTQRKWMRIGCAAPVVRASLAPHPSEAAVRRTPLHLQRCDVDLPRQSTQFVAARRCDASLARLCPRRGFTAAGGDELMEAPASKFAQKLWNHLLSVRAYDDDEAKKIVV</sequence>
<proteinExistence type="predicted"/>
<gene>
    <name evidence="1" type="ORF">F2P81_023143</name>
</gene>